<dbReference type="GO" id="GO:0005886">
    <property type="term" value="C:plasma membrane"/>
    <property type="evidence" value="ECO:0007669"/>
    <property type="project" value="UniProtKB-SubCell"/>
</dbReference>
<dbReference type="InterPro" id="IPR007140">
    <property type="entry name" value="DUF350"/>
</dbReference>
<reference evidence="8 9" key="1">
    <citation type="submission" date="2017-10" db="EMBL/GenBank/DDBJ databases">
        <title>Bacillus sp. nov., a halophilic bacterium isolated from a Yangshapao Lake.</title>
        <authorList>
            <person name="Wang H."/>
        </authorList>
    </citation>
    <scope>NUCLEOTIDE SEQUENCE [LARGE SCALE GENOMIC DNA]</scope>
    <source>
        <strain evidence="8 9">YSP-3</strain>
    </source>
</reference>
<dbReference type="OrthoDB" id="2352756at2"/>
<comment type="caution">
    <text evidence="8">The sequence shown here is derived from an EMBL/GenBank/DDBJ whole genome shotgun (WGS) entry which is preliminary data.</text>
</comment>
<evidence type="ECO:0000256" key="6">
    <source>
        <dbReference type="ARBA" id="ARBA00023136"/>
    </source>
</evidence>
<comment type="subcellular location">
    <subcellularLocation>
        <location evidence="1">Cell membrane</location>
        <topology evidence="1">Multi-pass membrane protein</topology>
    </subcellularLocation>
</comment>
<accession>A0A2W0HB67</accession>
<gene>
    <name evidence="8" type="ORF">CR205_01345</name>
</gene>
<dbReference type="Proteomes" id="UP000248066">
    <property type="component" value="Unassembled WGS sequence"/>
</dbReference>
<feature type="transmembrane region" description="Helical" evidence="7">
    <location>
        <begin position="115"/>
        <end position="134"/>
    </location>
</feature>
<dbReference type="Pfam" id="PF03994">
    <property type="entry name" value="DUF350"/>
    <property type="match status" value="1"/>
</dbReference>
<protein>
    <recommendedName>
        <fullName evidence="10">DUF350 domain-containing protein</fullName>
    </recommendedName>
</protein>
<evidence type="ECO:0000313" key="8">
    <source>
        <dbReference type="EMBL" id="PYZ97280.1"/>
    </source>
</evidence>
<dbReference type="EMBL" id="PDOF01000001">
    <property type="protein sequence ID" value="PYZ97280.1"/>
    <property type="molecule type" value="Genomic_DNA"/>
</dbReference>
<keyword evidence="9" id="KW-1185">Reference proteome</keyword>
<evidence type="ECO:0000313" key="9">
    <source>
        <dbReference type="Proteomes" id="UP000248066"/>
    </source>
</evidence>
<name>A0A2W0HB67_9BACI</name>
<dbReference type="RefSeq" id="WP_110516200.1">
    <property type="nucleotide sequence ID" value="NZ_PDOF01000001.1"/>
</dbReference>
<evidence type="ECO:0000256" key="7">
    <source>
        <dbReference type="SAM" id="Phobius"/>
    </source>
</evidence>
<proteinExistence type="inferred from homology"/>
<organism evidence="8 9">
    <name type="scientific">Alteribacter lacisalsi</name>
    <dbReference type="NCBI Taxonomy" id="2045244"/>
    <lineage>
        <taxon>Bacteria</taxon>
        <taxon>Bacillati</taxon>
        <taxon>Bacillota</taxon>
        <taxon>Bacilli</taxon>
        <taxon>Bacillales</taxon>
        <taxon>Bacillaceae</taxon>
        <taxon>Alteribacter</taxon>
    </lineage>
</organism>
<keyword evidence="5 7" id="KW-1133">Transmembrane helix</keyword>
<keyword evidence="6 7" id="KW-0472">Membrane</keyword>
<evidence type="ECO:0008006" key="10">
    <source>
        <dbReference type="Google" id="ProtNLM"/>
    </source>
</evidence>
<evidence type="ECO:0000256" key="4">
    <source>
        <dbReference type="ARBA" id="ARBA00022692"/>
    </source>
</evidence>
<keyword evidence="4 7" id="KW-0812">Transmembrane</keyword>
<evidence type="ECO:0000256" key="5">
    <source>
        <dbReference type="ARBA" id="ARBA00022989"/>
    </source>
</evidence>
<keyword evidence="3" id="KW-1003">Cell membrane</keyword>
<evidence type="ECO:0000256" key="3">
    <source>
        <dbReference type="ARBA" id="ARBA00022475"/>
    </source>
</evidence>
<dbReference type="PANTHER" id="PTHR40043">
    <property type="entry name" value="UPF0719 INNER MEMBRANE PROTEIN YJFL"/>
    <property type="match status" value="1"/>
</dbReference>
<evidence type="ECO:0000256" key="1">
    <source>
        <dbReference type="ARBA" id="ARBA00004651"/>
    </source>
</evidence>
<dbReference type="AlphaFoldDB" id="A0A2W0HB67"/>
<sequence length="136" mass="15155">MNAIFEHDFIYTAGIYSVVVMAIIVFLAVFEVVTRYSAWEEIKKGNTAVAMATGGKIFGVANVFRHSIQANDTVLMMLAWGAYGFVLLLFVYFIFEFLTPKFKVDEELKRGNRAVGLISFILAAALSYVIGASIRH</sequence>
<feature type="transmembrane region" description="Helical" evidence="7">
    <location>
        <begin position="15"/>
        <end position="34"/>
    </location>
</feature>
<comment type="similarity">
    <text evidence="2">Belongs to the UPF0719 family.</text>
</comment>
<dbReference type="PANTHER" id="PTHR40043:SF1">
    <property type="entry name" value="UPF0719 INNER MEMBRANE PROTEIN YJFL"/>
    <property type="match status" value="1"/>
</dbReference>
<evidence type="ECO:0000256" key="2">
    <source>
        <dbReference type="ARBA" id="ARBA00005779"/>
    </source>
</evidence>
<feature type="transmembrane region" description="Helical" evidence="7">
    <location>
        <begin position="74"/>
        <end position="95"/>
    </location>
</feature>